<proteinExistence type="predicted"/>
<gene>
    <name evidence="1" type="ORF">LCGC14_1809150</name>
</gene>
<dbReference type="AlphaFoldDB" id="A0A0F9J237"/>
<feature type="non-terminal residue" evidence="1">
    <location>
        <position position="1"/>
    </location>
</feature>
<name>A0A0F9J237_9ZZZZ</name>
<sequence length="49" mass="5395">LITVVEVVRATVQECGGKVCLCEHAHDFTHLIYSRQNVAHSFGILLGVM</sequence>
<evidence type="ECO:0000313" key="1">
    <source>
        <dbReference type="EMBL" id="KKL99970.1"/>
    </source>
</evidence>
<comment type="caution">
    <text evidence="1">The sequence shown here is derived from an EMBL/GenBank/DDBJ whole genome shotgun (WGS) entry which is preliminary data.</text>
</comment>
<accession>A0A0F9J237</accession>
<dbReference type="EMBL" id="LAZR01017543">
    <property type="protein sequence ID" value="KKL99970.1"/>
    <property type="molecule type" value="Genomic_DNA"/>
</dbReference>
<organism evidence="1">
    <name type="scientific">marine sediment metagenome</name>
    <dbReference type="NCBI Taxonomy" id="412755"/>
    <lineage>
        <taxon>unclassified sequences</taxon>
        <taxon>metagenomes</taxon>
        <taxon>ecological metagenomes</taxon>
    </lineage>
</organism>
<protein>
    <submittedName>
        <fullName evidence="1">Uncharacterized protein</fullName>
    </submittedName>
</protein>
<reference evidence="1" key="1">
    <citation type="journal article" date="2015" name="Nature">
        <title>Complex archaea that bridge the gap between prokaryotes and eukaryotes.</title>
        <authorList>
            <person name="Spang A."/>
            <person name="Saw J.H."/>
            <person name="Jorgensen S.L."/>
            <person name="Zaremba-Niedzwiedzka K."/>
            <person name="Martijn J."/>
            <person name="Lind A.E."/>
            <person name="van Eijk R."/>
            <person name="Schleper C."/>
            <person name="Guy L."/>
            <person name="Ettema T.J."/>
        </authorList>
    </citation>
    <scope>NUCLEOTIDE SEQUENCE</scope>
</reference>